<dbReference type="Gene3D" id="3.10.10.10">
    <property type="entry name" value="HIV Type 1 Reverse Transcriptase, subunit A, domain 1"/>
    <property type="match status" value="1"/>
</dbReference>
<keyword evidence="5" id="KW-0255">Endonuclease</keyword>
<dbReference type="SUPFAM" id="SSF56672">
    <property type="entry name" value="DNA/RNA polymerases"/>
    <property type="match status" value="1"/>
</dbReference>
<evidence type="ECO:0000259" key="8">
    <source>
        <dbReference type="PROSITE" id="PS50878"/>
    </source>
</evidence>
<evidence type="ECO:0000313" key="10">
    <source>
        <dbReference type="Proteomes" id="UP000499080"/>
    </source>
</evidence>
<proteinExistence type="predicted"/>
<keyword evidence="7" id="KW-0695">RNA-directed DNA polymerase</keyword>
<dbReference type="CDD" id="cd01647">
    <property type="entry name" value="RT_LTR"/>
    <property type="match status" value="1"/>
</dbReference>
<dbReference type="GO" id="GO:0008233">
    <property type="term" value="F:peptidase activity"/>
    <property type="evidence" value="ECO:0007669"/>
    <property type="project" value="UniProtKB-KW"/>
</dbReference>
<feature type="domain" description="Reverse transcriptase" evidence="8">
    <location>
        <begin position="2"/>
        <end position="179"/>
    </location>
</feature>
<dbReference type="InterPro" id="IPR050951">
    <property type="entry name" value="Retrovirus_Pol_polyprotein"/>
</dbReference>
<dbReference type="PROSITE" id="PS50878">
    <property type="entry name" value="RT_POL"/>
    <property type="match status" value="1"/>
</dbReference>
<reference evidence="9 10" key="1">
    <citation type="journal article" date="2019" name="Sci. Rep.">
        <title>Orb-weaving spider Araneus ventricosus genome elucidates the spidroin gene catalogue.</title>
        <authorList>
            <person name="Kono N."/>
            <person name="Nakamura H."/>
            <person name="Ohtoshi R."/>
            <person name="Moran D.A.P."/>
            <person name="Shinohara A."/>
            <person name="Yoshida Y."/>
            <person name="Fujiwara M."/>
            <person name="Mori M."/>
            <person name="Tomita M."/>
            <person name="Arakawa K."/>
        </authorList>
    </citation>
    <scope>NUCLEOTIDE SEQUENCE [LARGE SCALE GENOMIC DNA]</scope>
</reference>
<dbReference type="OrthoDB" id="6508513at2759"/>
<dbReference type="InterPro" id="IPR043128">
    <property type="entry name" value="Rev_trsase/Diguanyl_cyclase"/>
</dbReference>
<dbReference type="AlphaFoldDB" id="A0A4Y2M5A4"/>
<protein>
    <submittedName>
        <fullName evidence="9">Retrovirus-related Pol polyprotein from transposon 17.6</fullName>
    </submittedName>
</protein>
<comment type="caution">
    <text evidence="9">The sequence shown here is derived from an EMBL/GenBank/DDBJ whole genome shotgun (WGS) entry which is preliminary data.</text>
</comment>
<dbReference type="PANTHER" id="PTHR37984:SF5">
    <property type="entry name" value="PROTEIN NYNRIN-LIKE"/>
    <property type="match status" value="1"/>
</dbReference>
<organism evidence="9 10">
    <name type="scientific">Araneus ventricosus</name>
    <name type="common">Orbweaver spider</name>
    <name type="synonym">Epeira ventricosa</name>
    <dbReference type="NCBI Taxonomy" id="182803"/>
    <lineage>
        <taxon>Eukaryota</taxon>
        <taxon>Metazoa</taxon>
        <taxon>Ecdysozoa</taxon>
        <taxon>Arthropoda</taxon>
        <taxon>Chelicerata</taxon>
        <taxon>Arachnida</taxon>
        <taxon>Araneae</taxon>
        <taxon>Araneomorphae</taxon>
        <taxon>Entelegynae</taxon>
        <taxon>Araneoidea</taxon>
        <taxon>Araneidae</taxon>
        <taxon>Araneus</taxon>
    </lineage>
</organism>
<keyword evidence="4" id="KW-0540">Nuclease</keyword>
<evidence type="ECO:0000256" key="6">
    <source>
        <dbReference type="ARBA" id="ARBA00022801"/>
    </source>
</evidence>
<dbReference type="Proteomes" id="UP000499080">
    <property type="component" value="Unassembled WGS sequence"/>
</dbReference>
<dbReference type="GO" id="GO:0003964">
    <property type="term" value="F:RNA-directed DNA polymerase activity"/>
    <property type="evidence" value="ECO:0007669"/>
    <property type="project" value="UniProtKB-KW"/>
</dbReference>
<evidence type="ECO:0000256" key="4">
    <source>
        <dbReference type="ARBA" id="ARBA00022722"/>
    </source>
</evidence>
<keyword evidence="1" id="KW-0645">Protease</keyword>
<evidence type="ECO:0000256" key="2">
    <source>
        <dbReference type="ARBA" id="ARBA00022679"/>
    </source>
</evidence>
<dbReference type="GO" id="GO:0006508">
    <property type="term" value="P:proteolysis"/>
    <property type="evidence" value="ECO:0007669"/>
    <property type="project" value="UniProtKB-KW"/>
</dbReference>
<keyword evidence="2" id="KW-0808">Transferase</keyword>
<evidence type="ECO:0000256" key="7">
    <source>
        <dbReference type="ARBA" id="ARBA00022918"/>
    </source>
</evidence>
<dbReference type="InterPro" id="IPR000477">
    <property type="entry name" value="RT_dom"/>
</dbReference>
<name>A0A4Y2M5A4_ARAVE</name>
<gene>
    <name evidence="9" type="primary">pol_2797</name>
    <name evidence="9" type="ORF">AVEN_74924_1</name>
</gene>
<evidence type="ECO:0000256" key="1">
    <source>
        <dbReference type="ARBA" id="ARBA00022670"/>
    </source>
</evidence>
<keyword evidence="3" id="KW-0548">Nucleotidyltransferase</keyword>
<dbReference type="FunFam" id="3.10.10.10:FF:000007">
    <property type="entry name" value="Retrovirus-related Pol polyprotein from transposon 17.6-like Protein"/>
    <property type="match status" value="1"/>
</dbReference>
<evidence type="ECO:0000313" key="9">
    <source>
        <dbReference type="EMBL" id="GBN20827.1"/>
    </source>
</evidence>
<dbReference type="GO" id="GO:0004519">
    <property type="term" value="F:endonuclease activity"/>
    <property type="evidence" value="ECO:0007669"/>
    <property type="project" value="UniProtKB-KW"/>
</dbReference>
<keyword evidence="10" id="KW-1185">Reference proteome</keyword>
<dbReference type="EMBL" id="BGPR01006663">
    <property type="protein sequence ID" value="GBN20827.1"/>
    <property type="molecule type" value="Genomic_DNA"/>
</dbReference>
<evidence type="ECO:0000256" key="3">
    <source>
        <dbReference type="ARBA" id="ARBA00022695"/>
    </source>
</evidence>
<keyword evidence="6" id="KW-0378">Hydrolase</keyword>
<dbReference type="Gene3D" id="3.30.70.270">
    <property type="match status" value="1"/>
</dbReference>
<dbReference type="PANTHER" id="PTHR37984">
    <property type="entry name" value="PROTEIN CBG26694"/>
    <property type="match status" value="1"/>
</dbReference>
<accession>A0A4Y2M5A4</accession>
<sequence>MLEKGICRPSRSNWASPLHMIPKGSTDWQPTGDYKALNRVTKQDKYPVPHLQYFSHYLKGKNIFSKIVLVREYHQIPVNPDDIEKTAFITPFGLFEFPHLNFGLCLASQTFQRFINEVLYGFYFCFAYIHDILVFDKDKTGDMQRLEQIFKRFVEYGITINESKCEFSKPQVDFLGHIISSEGILPMSSKVKAIQVFPKPETVS</sequence>
<dbReference type="InterPro" id="IPR043502">
    <property type="entry name" value="DNA/RNA_pol_sf"/>
</dbReference>
<evidence type="ECO:0000256" key="5">
    <source>
        <dbReference type="ARBA" id="ARBA00022759"/>
    </source>
</evidence>
<dbReference type="Pfam" id="PF00078">
    <property type="entry name" value="RVT_1"/>
    <property type="match status" value="1"/>
</dbReference>